<dbReference type="HOGENOM" id="CLU_1783774_0_0_7"/>
<protein>
    <recommendedName>
        <fullName evidence="4">Helix-turn-helix domain-containing protein</fullName>
    </recommendedName>
</protein>
<evidence type="ECO:0008006" key="4">
    <source>
        <dbReference type="Google" id="ProtNLM"/>
    </source>
</evidence>
<proteinExistence type="predicted"/>
<reference evidence="3" key="1">
    <citation type="submission" date="2012-06" db="EMBL/GenBank/DDBJ databases">
        <title>Complete sequence of chromosome of Desulfomonile tiedjei DSM 6799.</title>
        <authorList>
            <person name="Lucas S."/>
            <person name="Copeland A."/>
            <person name="Lapidus A."/>
            <person name="Glavina del Rio T."/>
            <person name="Dalin E."/>
            <person name="Tice H."/>
            <person name="Bruce D."/>
            <person name="Goodwin L."/>
            <person name="Pitluck S."/>
            <person name="Peters L."/>
            <person name="Ovchinnikova G."/>
            <person name="Zeytun A."/>
            <person name="Lu M."/>
            <person name="Kyrpides N."/>
            <person name="Mavromatis K."/>
            <person name="Ivanova N."/>
            <person name="Brettin T."/>
            <person name="Detter J.C."/>
            <person name="Han C."/>
            <person name="Larimer F."/>
            <person name="Land M."/>
            <person name="Hauser L."/>
            <person name="Markowitz V."/>
            <person name="Cheng J.-F."/>
            <person name="Hugenholtz P."/>
            <person name="Woyke T."/>
            <person name="Wu D."/>
            <person name="Spring S."/>
            <person name="Schroeder M."/>
            <person name="Brambilla E."/>
            <person name="Klenk H.-P."/>
            <person name="Eisen J.A."/>
        </authorList>
    </citation>
    <scope>NUCLEOTIDE SEQUENCE [LARGE SCALE GENOMIC DNA]</scope>
    <source>
        <strain evidence="3">ATCC 49306 / DSM 6799 / DCB-1</strain>
    </source>
</reference>
<name>I4CE32_DESTA</name>
<organism evidence="2 3">
    <name type="scientific">Desulfomonile tiedjei (strain ATCC 49306 / DSM 6799 / DCB-1)</name>
    <dbReference type="NCBI Taxonomy" id="706587"/>
    <lineage>
        <taxon>Bacteria</taxon>
        <taxon>Pseudomonadati</taxon>
        <taxon>Thermodesulfobacteriota</taxon>
        <taxon>Desulfomonilia</taxon>
        <taxon>Desulfomonilales</taxon>
        <taxon>Desulfomonilaceae</taxon>
        <taxon>Desulfomonile</taxon>
    </lineage>
</organism>
<dbReference type="EMBL" id="CP003360">
    <property type="protein sequence ID" value="AFM27823.1"/>
    <property type="molecule type" value="Genomic_DNA"/>
</dbReference>
<dbReference type="KEGG" id="dti:Desti_5226"/>
<evidence type="ECO:0000313" key="3">
    <source>
        <dbReference type="Proteomes" id="UP000006055"/>
    </source>
</evidence>
<dbReference type="Proteomes" id="UP000006055">
    <property type="component" value="Chromosome"/>
</dbReference>
<dbReference type="RefSeq" id="WP_014812923.1">
    <property type="nucleotide sequence ID" value="NC_018025.1"/>
</dbReference>
<accession>I4CE32</accession>
<evidence type="ECO:0000256" key="1">
    <source>
        <dbReference type="SAM" id="MobiDB-lite"/>
    </source>
</evidence>
<gene>
    <name evidence="2" type="ordered locus">Desti_5226</name>
</gene>
<sequence length="145" mass="16468">MNHLNESATEGPFEHSTDELTNSTNPIPQLLTPKEAATLLRISIKALNALAHAGKIGYVWKNNRERGYFHEHLRQYLAAREVVATLSCARKRGPVVPVEPCKSVDNRVSESLRFRPKGGGDSRTRRESERGKVFRAQLREEMCKW</sequence>
<evidence type="ECO:0000313" key="2">
    <source>
        <dbReference type="EMBL" id="AFM27823.1"/>
    </source>
</evidence>
<feature type="region of interest" description="Disordered" evidence="1">
    <location>
        <begin position="1"/>
        <end position="29"/>
    </location>
</feature>
<dbReference type="AlphaFoldDB" id="I4CE32"/>
<keyword evidence="3" id="KW-1185">Reference proteome</keyword>